<dbReference type="SUPFAM" id="SSF57667">
    <property type="entry name" value="beta-beta-alpha zinc fingers"/>
    <property type="match status" value="3"/>
</dbReference>
<dbReference type="Proteomes" id="UP000271098">
    <property type="component" value="Unassembled WGS sequence"/>
</dbReference>
<dbReference type="Pfam" id="PF00096">
    <property type="entry name" value="zf-C2H2"/>
    <property type="match status" value="2"/>
</dbReference>
<protein>
    <submittedName>
        <fullName evidence="9">Zinc finger protein</fullName>
    </submittedName>
</protein>
<dbReference type="OrthoDB" id="8114442at2759"/>
<dbReference type="PANTHER" id="PTHR24379">
    <property type="entry name" value="KRAB AND ZINC FINGER DOMAIN-CONTAINING"/>
    <property type="match status" value="1"/>
</dbReference>
<reference evidence="7 8" key="2">
    <citation type="submission" date="2018-11" db="EMBL/GenBank/DDBJ databases">
        <authorList>
            <consortium name="Pathogen Informatics"/>
        </authorList>
    </citation>
    <scope>NUCLEOTIDE SEQUENCE [LARGE SCALE GENOMIC DNA]</scope>
</reference>
<feature type="domain" description="C2H2-type" evidence="6">
    <location>
        <begin position="177"/>
        <end position="204"/>
    </location>
</feature>
<evidence type="ECO:0000256" key="3">
    <source>
        <dbReference type="ARBA" id="ARBA00022771"/>
    </source>
</evidence>
<dbReference type="WBParaSite" id="GPUH_0000051101-mRNA-1">
    <property type="protein sequence ID" value="GPUH_0000051101-mRNA-1"/>
    <property type="gene ID" value="GPUH_0000051101"/>
</dbReference>
<dbReference type="PANTHER" id="PTHR24379:SF121">
    <property type="entry name" value="C2H2-TYPE DOMAIN-CONTAINING PROTEIN"/>
    <property type="match status" value="1"/>
</dbReference>
<evidence type="ECO:0000313" key="9">
    <source>
        <dbReference type="WBParaSite" id="GPUH_0000051101-mRNA-1"/>
    </source>
</evidence>
<evidence type="ECO:0000256" key="2">
    <source>
        <dbReference type="ARBA" id="ARBA00022737"/>
    </source>
</evidence>
<evidence type="ECO:0000313" key="7">
    <source>
        <dbReference type="EMBL" id="VDK28217.1"/>
    </source>
</evidence>
<sequence length="229" mass="27303">MDPPPVLSERKKYQRFRPRKFICELCESGFTLKHNLQTHLHTYHPDNRKYWPRRRGKRYKCTQCQMLFRVFNAAVRHRDRAHRERSRPKCNECQKEFPSPSLLREHNNVVHLNLRPFKCAKCSAVFGRQACLRRHDMTCHQDFRHLCPYEGCTHIGFKCTKALAAHIRSVHTHVRPFKCEQCGKCFVRRNDLRMHADVHNTDSVYSCPACAQNFLRKAQYRKHAKKCAQ</sequence>
<dbReference type="EMBL" id="UYRT01000456">
    <property type="protein sequence ID" value="VDK28217.1"/>
    <property type="molecule type" value="Genomic_DNA"/>
</dbReference>
<evidence type="ECO:0000256" key="1">
    <source>
        <dbReference type="ARBA" id="ARBA00022723"/>
    </source>
</evidence>
<dbReference type="SMART" id="SM00355">
    <property type="entry name" value="ZnF_C2H2"/>
    <property type="match status" value="7"/>
</dbReference>
<dbReference type="PROSITE" id="PS00028">
    <property type="entry name" value="ZINC_FINGER_C2H2_1"/>
    <property type="match status" value="5"/>
</dbReference>
<dbReference type="PROSITE" id="PS50157">
    <property type="entry name" value="ZINC_FINGER_C2H2_2"/>
    <property type="match status" value="5"/>
</dbReference>
<accession>A0A183CVM0</accession>
<feature type="domain" description="C2H2-type" evidence="6">
    <location>
        <begin position="88"/>
        <end position="116"/>
    </location>
</feature>
<organism evidence="9">
    <name type="scientific">Gongylonema pulchrum</name>
    <dbReference type="NCBI Taxonomy" id="637853"/>
    <lineage>
        <taxon>Eukaryota</taxon>
        <taxon>Metazoa</taxon>
        <taxon>Ecdysozoa</taxon>
        <taxon>Nematoda</taxon>
        <taxon>Chromadorea</taxon>
        <taxon>Rhabditida</taxon>
        <taxon>Spirurina</taxon>
        <taxon>Spiruromorpha</taxon>
        <taxon>Spiruroidea</taxon>
        <taxon>Gongylonematidae</taxon>
        <taxon>Gongylonema</taxon>
    </lineage>
</organism>
<evidence type="ECO:0000256" key="5">
    <source>
        <dbReference type="PROSITE-ProRule" id="PRU00042"/>
    </source>
</evidence>
<feature type="domain" description="C2H2-type" evidence="6">
    <location>
        <begin position="205"/>
        <end position="229"/>
    </location>
</feature>
<keyword evidence="1" id="KW-0479">Metal-binding</keyword>
<feature type="domain" description="C2H2-type" evidence="6">
    <location>
        <begin position="21"/>
        <end position="49"/>
    </location>
</feature>
<keyword evidence="4" id="KW-0862">Zinc</keyword>
<keyword evidence="3 5" id="KW-0863">Zinc-finger</keyword>
<evidence type="ECO:0000259" key="6">
    <source>
        <dbReference type="PROSITE" id="PS50157"/>
    </source>
</evidence>
<gene>
    <name evidence="7" type="ORF">GPUH_LOCUS511</name>
</gene>
<dbReference type="AlphaFoldDB" id="A0A183CVM0"/>
<dbReference type="GO" id="GO:0008270">
    <property type="term" value="F:zinc ion binding"/>
    <property type="evidence" value="ECO:0007669"/>
    <property type="project" value="UniProtKB-KW"/>
</dbReference>
<name>A0A183CVM0_9BILA</name>
<dbReference type="FunFam" id="3.30.160.60:FF:000624">
    <property type="entry name" value="zinc finger protein 697"/>
    <property type="match status" value="1"/>
</dbReference>
<evidence type="ECO:0000313" key="8">
    <source>
        <dbReference type="Proteomes" id="UP000271098"/>
    </source>
</evidence>
<dbReference type="InterPro" id="IPR013087">
    <property type="entry name" value="Znf_C2H2_type"/>
</dbReference>
<keyword evidence="2" id="KW-0677">Repeat</keyword>
<dbReference type="Gene3D" id="3.30.160.60">
    <property type="entry name" value="Classic Zinc Finger"/>
    <property type="match status" value="3"/>
</dbReference>
<keyword evidence="8" id="KW-1185">Reference proteome</keyword>
<evidence type="ECO:0000256" key="4">
    <source>
        <dbReference type="ARBA" id="ARBA00022833"/>
    </source>
</evidence>
<proteinExistence type="predicted"/>
<reference evidence="9" key="1">
    <citation type="submission" date="2016-06" db="UniProtKB">
        <authorList>
            <consortium name="WormBaseParasite"/>
        </authorList>
    </citation>
    <scope>IDENTIFICATION</scope>
</reference>
<feature type="domain" description="C2H2-type" evidence="6">
    <location>
        <begin position="117"/>
        <end position="145"/>
    </location>
</feature>
<dbReference type="InterPro" id="IPR036236">
    <property type="entry name" value="Znf_C2H2_sf"/>
</dbReference>